<dbReference type="KEGG" id="eac:EAL2_c12850"/>
<feature type="domain" description="Phosphatidylglycerol lysyltransferase C-terminal" evidence="1">
    <location>
        <begin position="26"/>
        <end position="300"/>
    </location>
</feature>
<reference evidence="2 3" key="1">
    <citation type="journal article" date="2014" name="Genome Announc.">
        <title>Complete Genome Sequence of Amino Acid-Utilizing Eubacterium acidaminophilum al-2 (DSM 3953).</title>
        <authorList>
            <person name="Poehlein A."/>
            <person name="Andreesen J.R."/>
            <person name="Daniel R."/>
        </authorList>
    </citation>
    <scope>NUCLEOTIDE SEQUENCE [LARGE SCALE GENOMIC DNA]</scope>
    <source>
        <strain evidence="2 3">DSM 3953</strain>
    </source>
</reference>
<evidence type="ECO:0000259" key="1">
    <source>
        <dbReference type="Pfam" id="PF09924"/>
    </source>
</evidence>
<dbReference type="AlphaFoldDB" id="W8T6S5"/>
<dbReference type="PIRSF" id="PIRSF018688">
    <property type="entry name" value="UCP018688"/>
    <property type="match status" value="1"/>
</dbReference>
<dbReference type="SUPFAM" id="SSF55729">
    <property type="entry name" value="Acyl-CoA N-acyltransferases (Nat)"/>
    <property type="match status" value="2"/>
</dbReference>
<dbReference type="HOGENOM" id="CLU_058411_0_0_9"/>
<dbReference type="PANTHER" id="PTHR41373:SF1">
    <property type="entry name" value="PHOSPHATIDYLGLYCEROL LYSYLTRANSFERASE C-TERMINAL DOMAIN-CONTAINING PROTEIN"/>
    <property type="match status" value="1"/>
</dbReference>
<evidence type="ECO:0000313" key="2">
    <source>
        <dbReference type="EMBL" id="AHM56580.1"/>
    </source>
</evidence>
<dbReference type="InterPro" id="IPR016181">
    <property type="entry name" value="Acyl_CoA_acyltransferase"/>
</dbReference>
<dbReference type="PATRIC" id="fig|1286171.3.peg.1234"/>
<dbReference type="Proteomes" id="UP000019591">
    <property type="component" value="Chromosome"/>
</dbReference>
<dbReference type="STRING" id="1286171.EAL2_c12850"/>
<keyword evidence="3" id="KW-1185">Reference proteome</keyword>
<organism evidence="2 3">
    <name type="scientific">Peptoclostridium acidaminophilum DSM 3953</name>
    <dbReference type="NCBI Taxonomy" id="1286171"/>
    <lineage>
        <taxon>Bacteria</taxon>
        <taxon>Bacillati</taxon>
        <taxon>Bacillota</taxon>
        <taxon>Clostridia</taxon>
        <taxon>Peptostreptococcales</taxon>
        <taxon>Peptoclostridiaceae</taxon>
        <taxon>Peptoclostridium</taxon>
    </lineage>
</organism>
<dbReference type="eggNOG" id="COG4866">
    <property type="taxonomic scope" value="Bacteria"/>
</dbReference>
<dbReference type="Pfam" id="PF09924">
    <property type="entry name" value="LPG_synthase_C"/>
    <property type="match status" value="1"/>
</dbReference>
<accession>W8T6S5</accession>
<evidence type="ECO:0000313" key="3">
    <source>
        <dbReference type="Proteomes" id="UP000019591"/>
    </source>
</evidence>
<dbReference type="RefSeq" id="WP_051489102.1">
    <property type="nucleotide sequence ID" value="NZ_CP007452.1"/>
</dbReference>
<gene>
    <name evidence="2" type="ORF">EAL2_c12850</name>
</gene>
<dbReference type="EMBL" id="CP007452">
    <property type="protein sequence ID" value="AHM56580.1"/>
    <property type="molecule type" value="Genomic_DNA"/>
</dbReference>
<dbReference type="Gene3D" id="3.40.630.30">
    <property type="match status" value="1"/>
</dbReference>
<name>W8T6S5_PEPAC</name>
<dbReference type="InterPro" id="IPR016732">
    <property type="entry name" value="UCP018688"/>
</dbReference>
<dbReference type="PANTHER" id="PTHR41373">
    <property type="entry name" value="DUF2156 DOMAIN-CONTAINING PROTEIN"/>
    <property type="match status" value="1"/>
</dbReference>
<sequence length="303" mass="35469">MITIFKDIDIASRDLLKRYLSKVSYEACEYNFTTLFMWQHYYNTRYVHKDDFVVIIGGEPGDEFSIMPLADRDNSLKAIEFISDYFKDNGLKFMLRAATSECVKFLEGNYPGRFEFTPIRDSFDYVYKAEMLRTLTCKKCTKKRNHYNHFMRTYGDSYSFRSLGKEDFGKCMEILDSWNKSKLENSSADEIDSINNENIAIRKLFDNYEKLDIKVFGVFIDGSLEAFTIGDYINSDMALIHIEKADPTIRGLYTVINKLFLEQEFPEVSLVNREEDLGIEGLRKAKLSYSPERFVEKFVVTEK</sequence>
<protein>
    <recommendedName>
        <fullName evidence="1">Phosphatidylglycerol lysyltransferase C-terminal domain-containing protein</fullName>
    </recommendedName>
</protein>
<dbReference type="OrthoDB" id="9765580at2"/>
<proteinExistence type="predicted"/>
<dbReference type="InterPro" id="IPR024320">
    <property type="entry name" value="LPG_synthase_C"/>
</dbReference>